<name>A0A833L369_UNCSA</name>
<sequence length="197" mass="21517">MQLRIFLFILIFAVFSFESVFASNELTKKSFSWLNLGLGGIGIESAGGAALGFSVVVDYTKRYSDYAYSFRSIGGAALFKPDEVSEFSFLINKIFEYENVGLLFKGNKEIISFGLGASIITGIKRGRYIGPANLDNATMASDYESTPFATFGLPIEVKLLLLTAVYDFGLDVIGFGNINPVQSFWGLCLCLRVGKGL</sequence>
<reference evidence="1 2" key="1">
    <citation type="submission" date="2019-12" db="EMBL/GenBank/DDBJ databases">
        <authorList>
            <person name="Wolfe R."/>
            <person name="Danczak R."/>
            <person name="Wilkins M."/>
        </authorList>
    </citation>
    <scope>NUCLEOTIDE SEQUENCE [LARGE SCALE GENOMIC DNA]</scope>
    <source>
        <strain evidence="1">X2_MaxBin.013</strain>
    </source>
</reference>
<organism evidence="1 2">
    <name type="scientific">Candidatus Saganbacteria bacterium</name>
    <dbReference type="NCBI Taxonomy" id="2575572"/>
    <lineage>
        <taxon>Bacteria</taxon>
        <taxon>Bacillati</taxon>
        <taxon>Saganbacteria</taxon>
    </lineage>
</organism>
<proteinExistence type="predicted"/>
<dbReference type="AlphaFoldDB" id="A0A833L369"/>
<comment type="caution">
    <text evidence="1">The sequence shown here is derived from an EMBL/GenBank/DDBJ whole genome shotgun (WGS) entry which is preliminary data.</text>
</comment>
<dbReference type="EMBL" id="WPAF01000017">
    <property type="protein sequence ID" value="KAF0133822.1"/>
    <property type="molecule type" value="Genomic_DNA"/>
</dbReference>
<protein>
    <recommendedName>
        <fullName evidence="3">Outer membrane protein beta-barrel domain-containing protein</fullName>
    </recommendedName>
</protein>
<evidence type="ECO:0000313" key="2">
    <source>
        <dbReference type="Proteomes" id="UP000488506"/>
    </source>
</evidence>
<evidence type="ECO:0000313" key="1">
    <source>
        <dbReference type="EMBL" id="KAF0133822.1"/>
    </source>
</evidence>
<gene>
    <name evidence="1" type="ORF">FD145_1032</name>
</gene>
<evidence type="ECO:0008006" key="3">
    <source>
        <dbReference type="Google" id="ProtNLM"/>
    </source>
</evidence>
<accession>A0A833L369</accession>
<dbReference type="Proteomes" id="UP000488506">
    <property type="component" value="Unassembled WGS sequence"/>
</dbReference>